<feature type="non-terminal residue" evidence="1">
    <location>
        <position position="1"/>
    </location>
</feature>
<reference evidence="1" key="1">
    <citation type="submission" date="2016-05" db="EMBL/GenBank/DDBJ databases">
        <authorList>
            <person name="Lavstsen T."/>
            <person name="Jespersen J.S."/>
        </authorList>
    </citation>
    <scope>NUCLEOTIDE SEQUENCE</scope>
    <source>
        <tissue evidence="1">Brain</tissue>
    </source>
</reference>
<organism evidence="1">
    <name type="scientific">Nothobranchius korthausae</name>
    <dbReference type="NCBI Taxonomy" id="1143690"/>
    <lineage>
        <taxon>Eukaryota</taxon>
        <taxon>Metazoa</taxon>
        <taxon>Chordata</taxon>
        <taxon>Craniata</taxon>
        <taxon>Vertebrata</taxon>
        <taxon>Euteleostomi</taxon>
        <taxon>Actinopterygii</taxon>
        <taxon>Neopterygii</taxon>
        <taxon>Teleostei</taxon>
        <taxon>Neoteleostei</taxon>
        <taxon>Acanthomorphata</taxon>
        <taxon>Ovalentaria</taxon>
        <taxon>Atherinomorphae</taxon>
        <taxon>Cyprinodontiformes</taxon>
        <taxon>Nothobranchiidae</taxon>
        <taxon>Nothobranchius</taxon>
    </lineage>
</organism>
<gene>
    <name evidence="1" type="primary">Nfu_g_1_024506</name>
</gene>
<dbReference type="EMBL" id="HAEB01008150">
    <property type="protein sequence ID" value="SBQ54677.1"/>
    <property type="molecule type" value="Transcribed_RNA"/>
</dbReference>
<name>A0A1A8F6D8_9TELE</name>
<proteinExistence type="predicted"/>
<reference evidence="1" key="2">
    <citation type="submission" date="2016-06" db="EMBL/GenBank/DDBJ databases">
        <title>The genome of a short-lived fish provides insights into sex chromosome evolution and the genetic control of aging.</title>
        <authorList>
            <person name="Reichwald K."/>
            <person name="Felder M."/>
            <person name="Petzold A."/>
            <person name="Koch P."/>
            <person name="Groth M."/>
            <person name="Platzer M."/>
        </authorList>
    </citation>
    <scope>NUCLEOTIDE SEQUENCE</scope>
    <source>
        <tissue evidence="1">Brain</tissue>
    </source>
</reference>
<sequence>LLLPRQLLRQRLRNYLVKPPEKFFHPDRKCLDTRKSPTSVKLPLCNVRLFL</sequence>
<accession>A0A1A8F6D8</accession>
<dbReference type="AlphaFoldDB" id="A0A1A8F6D8"/>
<protein>
    <submittedName>
        <fullName evidence="1">Uncharacterized protein</fullName>
    </submittedName>
</protein>
<evidence type="ECO:0000313" key="1">
    <source>
        <dbReference type="EMBL" id="SBQ54677.1"/>
    </source>
</evidence>
<feature type="non-terminal residue" evidence="1">
    <location>
        <position position="51"/>
    </location>
</feature>